<organism evidence="7 8">
    <name type="scientific">Ruminococcus gauvreauii</name>
    <dbReference type="NCBI Taxonomy" id="438033"/>
    <lineage>
        <taxon>Bacteria</taxon>
        <taxon>Bacillati</taxon>
        <taxon>Bacillota</taxon>
        <taxon>Clostridia</taxon>
        <taxon>Eubacteriales</taxon>
        <taxon>Oscillospiraceae</taxon>
        <taxon>Ruminococcus</taxon>
    </lineage>
</organism>
<reference evidence="7" key="1">
    <citation type="journal article" date="2022" name="Cell">
        <title>Design, construction, and in vivo augmentation of a complex gut microbiome.</title>
        <authorList>
            <person name="Cheng A.G."/>
            <person name="Ho P.Y."/>
            <person name="Aranda-Diaz A."/>
            <person name="Jain S."/>
            <person name="Yu F.B."/>
            <person name="Meng X."/>
            <person name="Wang M."/>
            <person name="Iakiviak M."/>
            <person name="Nagashima K."/>
            <person name="Zhao A."/>
            <person name="Murugkar P."/>
            <person name="Patil A."/>
            <person name="Atabakhsh K."/>
            <person name="Weakley A."/>
            <person name="Yan J."/>
            <person name="Brumbaugh A.R."/>
            <person name="Higginbottom S."/>
            <person name="Dimas A."/>
            <person name="Shiver A.L."/>
            <person name="Deutschbauer A."/>
            <person name="Neff N."/>
            <person name="Sonnenburg J.L."/>
            <person name="Huang K.C."/>
            <person name="Fischbach M.A."/>
        </authorList>
    </citation>
    <scope>NUCLEOTIDE SEQUENCE</scope>
    <source>
        <strain evidence="7">DSM 19829</strain>
    </source>
</reference>
<dbReference type="InterPro" id="IPR009003">
    <property type="entry name" value="Peptidase_S1_PA"/>
</dbReference>
<dbReference type="SUPFAM" id="SSF50156">
    <property type="entry name" value="PDZ domain-like"/>
    <property type="match status" value="1"/>
</dbReference>
<keyword evidence="2 7" id="KW-0645">Protease</keyword>
<evidence type="ECO:0000256" key="4">
    <source>
        <dbReference type="SAM" id="MobiDB-lite"/>
    </source>
</evidence>
<dbReference type="Gene3D" id="2.30.42.10">
    <property type="match status" value="1"/>
</dbReference>
<dbReference type="SUPFAM" id="SSF50494">
    <property type="entry name" value="Trypsin-like serine proteases"/>
    <property type="match status" value="1"/>
</dbReference>
<dbReference type="PANTHER" id="PTHR22939">
    <property type="entry name" value="SERINE PROTEASE FAMILY S1C HTRA-RELATED"/>
    <property type="match status" value="1"/>
</dbReference>
<comment type="similarity">
    <text evidence="1">Belongs to the peptidase S1C family.</text>
</comment>
<dbReference type="EMBL" id="CP102290">
    <property type="protein sequence ID" value="UWP60382.1"/>
    <property type="molecule type" value="Genomic_DNA"/>
</dbReference>
<protein>
    <submittedName>
        <fullName evidence="7">S1C family serine protease</fullName>
    </submittedName>
</protein>
<keyword evidence="3" id="KW-0378">Hydrolase</keyword>
<dbReference type="InterPro" id="IPR001940">
    <property type="entry name" value="Peptidase_S1C"/>
</dbReference>
<evidence type="ECO:0000256" key="5">
    <source>
        <dbReference type="SAM" id="Phobius"/>
    </source>
</evidence>
<keyword evidence="5" id="KW-0812">Transmembrane</keyword>
<evidence type="ECO:0000313" key="8">
    <source>
        <dbReference type="Proteomes" id="UP001060164"/>
    </source>
</evidence>
<feature type="transmembrane region" description="Helical" evidence="5">
    <location>
        <begin position="21"/>
        <end position="44"/>
    </location>
</feature>
<dbReference type="SMART" id="SM00228">
    <property type="entry name" value="PDZ"/>
    <property type="match status" value="1"/>
</dbReference>
<feature type="region of interest" description="Disordered" evidence="4">
    <location>
        <begin position="58"/>
        <end position="85"/>
    </location>
</feature>
<keyword evidence="8" id="KW-1185">Reference proteome</keyword>
<dbReference type="Proteomes" id="UP001060164">
    <property type="component" value="Chromosome"/>
</dbReference>
<dbReference type="Pfam" id="PF13180">
    <property type="entry name" value="PDZ_2"/>
    <property type="match status" value="1"/>
</dbReference>
<dbReference type="PROSITE" id="PS50106">
    <property type="entry name" value="PDZ"/>
    <property type="match status" value="1"/>
</dbReference>
<evidence type="ECO:0000259" key="6">
    <source>
        <dbReference type="PROSITE" id="PS50106"/>
    </source>
</evidence>
<keyword evidence="5" id="KW-1133">Transmembrane helix</keyword>
<dbReference type="InterPro" id="IPR036034">
    <property type="entry name" value="PDZ_sf"/>
</dbReference>
<dbReference type="GO" id="GO:0006508">
    <property type="term" value="P:proteolysis"/>
    <property type="evidence" value="ECO:0007669"/>
    <property type="project" value="UniProtKB-KW"/>
</dbReference>
<evidence type="ECO:0000256" key="1">
    <source>
        <dbReference type="ARBA" id="ARBA00010541"/>
    </source>
</evidence>
<sequence length="415" mass="45205">MSDYSFIKEVIKEKPINKKALFVKLVILLVGAIIFGVVAAYVFANALPSFQEKVENKQDSKVNIEDENPPENVVENQETREESQETQVVEVPAELGLSDYKKFYQDMVEVSETASRSMVTVIGITDNMDWFNNTYENQRQISGLIIARTSQEIYILTEYRGVEKVDRIQVTFWDDATVDARFQKTDPNTGLTVLKVPLGEIEETTLEQLVTAPLGSSYSTAQGNPVMALGSPMGYSDSIAFGVVTSVSNKVSTLDTEYTILTTDILGSKDGSGILLDLEGQIVGVILQGYSNDGNTVTAIGISEIKTLMETLSNNGELPYIGIRGQDVTADISEKTGIPKGVYVNEVQTDSPAMLAGIMSGDVIIKVKSSEVETMTEYTKALEKCKAGQVVTVTAMRKGAEGYAEIVFDVTVGAL</sequence>
<name>A0ABY5VJA0_9FIRM</name>
<evidence type="ECO:0000256" key="3">
    <source>
        <dbReference type="ARBA" id="ARBA00022801"/>
    </source>
</evidence>
<keyword evidence="5" id="KW-0472">Membrane</keyword>
<accession>A0ABY5VJA0</accession>
<dbReference type="Gene3D" id="2.40.10.120">
    <property type="match status" value="1"/>
</dbReference>
<dbReference type="PRINTS" id="PR00834">
    <property type="entry name" value="PROTEASES2C"/>
</dbReference>
<proteinExistence type="inferred from homology"/>
<dbReference type="PANTHER" id="PTHR22939:SF129">
    <property type="entry name" value="SERINE PROTEASE HTRA2, MITOCHONDRIAL"/>
    <property type="match status" value="1"/>
</dbReference>
<feature type="domain" description="PDZ" evidence="6">
    <location>
        <begin position="307"/>
        <end position="399"/>
    </location>
</feature>
<evidence type="ECO:0000256" key="2">
    <source>
        <dbReference type="ARBA" id="ARBA00022670"/>
    </source>
</evidence>
<dbReference type="GO" id="GO:0008233">
    <property type="term" value="F:peptidase activity"/>
    <property type="evidence" value="ECO:0007669"/>
    <property type="project" value="UniProtKB-KW"/>
</dbReference>
<dbReference type="RefSeq" id="WP_028529813.1">
    <property type="nucleotide sequence ID" value="NZ_CABLBR010000034.1"/>
</dbReference>
<gene>
    <name evidence="7" type="ORF">NQ502_04830</name>
</gene>
<dbReference type="Pfam" id="PF13365">
    <property type="entry name" value="Trypsin_2"/>
    <property type="match status" value="1"/>
</dbReference>
<dbReference type="InterPro" id="IPR001478">
    <property type="entry name" value="PDZ"/>
</dbReference>
<evidence type="ECO:0000313" key="7">
    <source>
        <dbReference type="EMBL" id="UWP60382.1"/>
    </source>
</evidence>